<dbReference type="Pfam" id="PF08281">
    <property type="entry name" value="Sigma70_r4_2"/>
    <property type="match status" value="1"/>
</dbReference>
<dbReference type="InterPro" id="IPR007627">
    <property type="entry name" value="RNA_pol_sigma70_r2"/>
</dbReference>
<keyword evidence="4" id="KW-0804">Transcription</keyword>
<dbReference type="Gene3D" id="1.10.10.10">
    <property type="entry name" value="Winged helix-like DNA-binding domain superfamily/Winged helix DNA-binding domain"/>
    <property type="match status" value="1"/>
</dbReference>
<dbReference type="Gene3D" id="1.10.1740.10">
    <property type="match status" value="1"/>
</dbReference>
<evidence type="ECO:0000313" key="8">
    <source>
        <dbReference type="Proteomes" id="UP000521017"/>
    </source>
</evidence>
<dbReference type="Proteomes" id="UP000521017">
    <property type="component" value="Unassembled WGS sequence"/>
</dbReference>
<dbReference type="NCBIfam" id="TIGR02937">
    <property type="entry name" value="sigma70-ECF"/>
    <property type="match status" value="1"/>
</dbReference>
<dbReference type="PANTHER" id="PTHR43133">
    <property type="entry name" value="RNA POLYMERASE ECF-TYPE SIGMA FACTO"/>
    <property type="match status" value="1"/>
</dbReference>
<dbReference type="EMBL" id="JACHCC010000004">
    <property type="protein sequence ID" value="MBB6499581.1"/>
    <property type="molecule type" value="Genomic_DNA"/>
</dbReference>
<evidence type="ECO:0000259" key="5">
    <source>
        <dbReference type="Pfam" id="PF04542"/>
    </source>
</evidence>
<evidence type="ECO:0000259" key="6">
    <source>
        <dbReference type="Pfam" id="PF08281"/>
    </source>
</evidence>
<dbReference type="SUPFAM" id="SSF88659">
    <property type="entry name" value="Sigma3 and sigma4 domains of RNA polymerase sigma factors"/>
    <property type="match status" value="1"/>
</dbReference>
<dbReference type="InterPro" id="IPR014327">
    <property type="entry name" value="RNA_pol_sigma70_bacteroid"/>
</dbReference>
<keyword evidence="3" id="KW-0731">Sigma factor</keyword>
<dbReference type="InterPro" id="IPR014284">
    <property type="entry name" value="RNA_pol_sigma-70_dom"/>
</dbReference>
<dbReference type="AlphaFoldDB" id="A0A7X0J1Y7"/>
<accession>A0A7X0J1Y7</accession>
<dbReference type="GO" id="GO:0003677">
    <property type="term" value="F:DNA binding"/>
    <property type="evidence" value="ECO:0007669"/>
    <property type="project" value="InterPro"/>
</dbReference>
<dbReference type="InterPro" id="IPR039425">
    <property type="entry name" value="RNA_pol_sigma-70-like"/>
</dbReference>
<proteinExistence type="inferred from homology"/>
<evidence type="ECO:0000256" key="1">
    <source>
        <dbReference type="ARBA" id="ARBA00010641"/>
    </source>
</evidence>
<comment type="similarity">
    <text evidence="1">Belongs to the sigma-70 factor family. ECF subfamily.</text>
</comment>
<dbReference type="NCBIfam" id="TIGR02985">
    <property type="entry name" value="Sig70_bacteroi1"/>
    <property type="match status" value="1"/>
</dbReference>
<dbReference type="GO" id="GO:0016987">
    <property type="term" value="F:sigma factor activity"/>
    <property type="evidence" value="ECO:0007669"/>
    <property type="project" value="UniProtKB-KW"/>
</dbReference>
<sequence length="192" mass="22930">MTHQTKNIVSEQSSDNKINLFRIDEESFLHLYECYWKKLYQLGYKYLGDVYQAEGLIQEVFTSLWQRRDSLLLNEDTIENYLVRAVRFRISRIYSDEVRKVKKMDELQQRQAAKDNNHTEQEVLYRFLREDVDKLVSSLPERCKMVYLLSREKGLNNREIAVNLLISEKTVENQLTKALKVIRKGLEKYPLS</sequence>
<organism evidence="7 8">
    <name type="scientific">Pedobacter cryoconitis</name>
    <dbReference type="NCBI Taxonomy" id="188932"/>
    <lineage>
        <taxon>Bacteria</taxon>
        <taxon>Pseudomonadati</taxon>
        <taxon>Bacteroidota</taxon>
        <taxon>Sphingobacteriia</taxon>
        <taxon>Sphingobacteriales</taxon>
        <taxon>Sphingobacteriaceae</taxon>
        <taxon>Pedobacter</taxon>
    </lineage>
</organism>
<comment type="caution">
    <text evidence="7">The sequence shown here is derived from an EMBL/GenBank/DDBJ whole genome shotgun (WGS) entry which is preliminary data.</text>
</comment>
<keyword evidence="2" id="KW-0805">Transcription regulation</keyword>
<dbReference type="SUPFAM" id="SSF88946">
    <property type="entry name" value="Sigma2 domain of RNA polymerase sigma factors"/>
    <property type="match status" value="1"/>
</dbReference>
<evidence type="ECO:0000256" key="3">
    <source>
        <dbReference type="ARBA" id="ARBA00023082"/>
    </source>
</evidence>
<evidence type="ECO:0000256" key="4">
    <source>
        <dbReference type="ARBA" id="ARBA00023163"/>
    </source>
</evidence>
<dbReference type="PANTHER" id="PTHR43133:SF46">
    <property type="entry name" value="RNA POLYMERASE SIGMA-70 FACTOR ECF SUBFAMILY"/>
    <property type="match status" value="1"/>
</dbReference>
<evidence type="ECO:0000313" key="7">
    <source>
        <dbReference type="EMBL" id="MBB6499581.1"/>
    </source>
</evidence>
<dbReference type="InterPro" id="IPR013324">
    <property type="entry name" value="RNA_pol_sigma_r3/r4-like"/>
</dbReference>
<dbReference type="InterPro" id="IPR036388">
    <property type="entry name" value="WH-like_DNA-bd_sf"/>
</dbReference>
<gene>
    <name evidence="7" type="ORF">HDF25_001723</name>
</gene>
<reference evidence="7 8" key="1">
    <citation type="submission" date="2020-08" db="EMBL/GenBank/DDBJ databases">
        <title>Genomic Encyclopedia of Type Strains, Phase IV (KMG-V): Genome sequencing to study the core and pangenomes of soil and plant-associated prokaryotes.</title>
        <authorList>
            <person name="Whitman W."/>
        </authorList>
    </citation>
    <scope>NUCLEOTIDE SEQUENCE [LARGE SCALE GENOMIC DNA]</scope>
    <source>
        <strain evidence="7 8">M2T3</strain>
    </source>
</reference>
<evidence type="ECO:0000256" key="2">
    <source>
        <dbReference type="ARBA" id="ARBA00023015"/>
    </source>
</evidence>
<dbReference type="GO" id="GO:0006352">
    <property type="term" value="P:DNA-templated transcription initiation"/>
    <property type="evidence" value="ECO:0007669"/>
    <property type="project" value="InterPro"/>
</dbReference>
<dbReference type="InterPro" id="IPR013249">
    <property type="entry name" value="RNA_pol_sigma70_r4_t2"/>
</dbReference>
<protein>
    <submittedName>
        <fullName evidence="7">RNA polymerase sigma-70 factor (ECF subfamily)</fullName>
    </submittedName>
</protein>
<feature type="domain" description="RNA polymerase sigma factor 70 region 4 type 2" evidence="6">
    <location>
        <begin position="130"/>
        <end position="180"/>
    </location>
</feature>
<dbReference type="InterPro" id="IPR013325">
    <property type="entry name" value="RNA_pol_sigma_r2"/>
</dbReference>
<dbReference type="Pfam" id="PF04542">
    <property type="entry name" value="Sigma70_r2"/>
    <property type="match status" value="1"/>
</dbReference>
<name>A0A7X0J1Y7_9SPHI</name>
<feature type="domain" description="RNA polymerase sigma-70 region 2" evidence="5">
    <location>
        <begin position="31"/>
        <end position="96"/>
    </location>
</feature>